<proteinExistence type="predicted"/>
<dbReference type="OrthoDB" id="3365698at2759"/>
<feature type="domain" description="F-box" evidence="1">
    <location>
        <begin position="72"/>
        <end position="136"/>
    </location>
</feature>
<dbReference type="AlphaFoldDB" id="A0A067SGM2"/>
<dbReference type="Gene3D" id="1.20.1280.50">
    <property type="match status" value="1"/>
</dbReference>
<gene>
    <name evidence="2" type="ORF">GALMADRAFT_148278</name>
</gene>
<evidence type="ECO:0000313" key="3">
    <source>
        <dbReference type="Proteomes" id="UP000027222"/>
    </source>
</evidence>
<dbReference type="SUPFAM" id="SSF52047">
    <property type="entry name" value="RNI-like"/>
    <property type="match status" value="1"/>
</dbReference>
<accession>A0A067SGM2</accession>
<evidence type="ECO:0000259" key="1">
    <source>
        <dbReference type="Pfam" id="PF12937"/>
    </source>
</evidence>
<dbReference type="Proteomes" id="UP000027222">
    <property type="component" value="Unassembled WGS sequence"/>
</dbReference>
<evidence type="ECO:0000313" key="2">
    <source>
        <dbReference type="EMBL" id="KDR65893.1"/>
    </source>
</evidence>
<dbReference type="STRING" id="685588.A0A067SGM2"/>
<dbReference type="EMBL" id="KL142430">
    <property type="protein sequence ID" value="KDR65893.1"/>
    <property type="molecule type" value="Genomic_DNA"/>
</dbReference>
<dbReference type="Pfam" id="PF12937">
    <property type="entry name" value="F-box-like"/>
    <property type="match status" value="1"/>
</dbReference>
<dbReference type="HOGENOM" id="CLU_517822_0_0_1"/>
<keyword evidence="3" id="KW-1185">Reference proteome</keyword>
<protein>
    <recommendedName>
        <fullName evidence="1">F-box domain-containing protein</fullName>
    </recommendedName>
</protein>
<organism evidence="2 3">
    <name type="scientific">Galerina marginata (strain CBS 339.88)</name>
    <dbReference type="NCBI Taxonomy" id="685588"/>
    <lineage>
        <taxon>Eukaryota</taxon>
        <taxon>Fungi</taxon>
        <taxon>Dikarya</taxon>
        <taxon>Basidiomycota</taxon>
        <taxon>Agaricomycotina</taxon>
        <taxon>Agaricomycetes</taxon>
        <taxon>Agaricomycetidae</taxon>
        <taxon>Agaricales</taxon>
        <taxon>Agaricineae</taxon>
        <taxon>Strophariaceae</taxon>
        <taxon>Galerina</taxon>
    </lineage>
</organism>
<name>A0A067SGM2_GALM3</name>
<sequence length="565" mass="64487">MPPPGSHLSLDKLLTALKWKLEDEDDESDTVEMGGPSDLRWENRASMWSQRMGRLKHITCLVASRQNGVAGINHLPPEILSEIFLQVQAEYSNRSFRLPPEELNLIRGNVWIRVAHVCRKWRRCAQNAKALWSRIILCPNRLFPASMASHFFHLSHPLPISLEQALDPVTVSMAEQAQMNKFYNLLLDNPNRISALYLRGYFPDAVWCLLQKSLPNLLELEISFKNVETGTLGGKHPIRDLYIFKNFFGGSPPSSLRKLALDNYTWPGLTPPALTHLYLTDDFRGVSLAEFFGMLASISQTLQALYLKGAGPQVFNFDILPTTERLVMPVLEHFEILSSPFYNITNSLLLLYKLSLPNVRTIIWYSRWTQDLRPHTASHKRMTMLPPEDYLARVTSLVGWSVRKGCYALQGETLYFDPNEAIVPLLNMCANLLPNLVLLAVPDCVRWNDILEHVLRHITTLRYLHIGGAANCIALVSLLENTSRSDFLPLLDVLTINYKWGLERCLDDARRGLTWKGLEPISELLIHNSVIRARYHLQTTYTLRFDGATTYGLFLADPVLFFYKT</sequence>
<reference evidence="3" key="1">
    <citation type="journal article" date="2014" name="Proc. Natl. Acad. Sci. U.S.A.">
        <title>Extensive sampling of basidiomycete genomes demonstrates inadequacy of the white-rot/brown-rot paradigm for wood decay fungi.</title>
        <authorList>
            <person name="Riley R."/>
            <person name="Salamov A.A."/>
            <person name="Brown D.W."/>
            <person name="Nagy L.G."/>
            <person name="Floudas D."/>
            <person name="Held B.W."/>
            <person name="Levasseur A."/>
            <person name="Lombard V."/>
            <person name="Morin E."/>
            <person name="Otillar R."/>
            <person name="Lindquist E.A."/>
            <person name="Sun H."/>
            <person name="LaButti K.M."/>
            <person name="Schmutz J."/>
            <person name="Jabbour D."/>
            <person name="Luo H."/>
            <person name="Baker S.E."/>
            <person name="Pisabarro A.G."/>
            <person name="Walton J.D."/>
            <person name="Blanchette R.A."/>
            <person name="Henrissat B."/>
            <person name="Martin F."/>
            <person name="Cullen D."/>
            <person name="Hibbett D.S."/>
            <person name="Grigoriev I.V."/>
        </authorList>
    </citation>
    <scope>NUCLEOTIDE SEQUENCE [LARGE SCALE GENOMIC DNA]</scope>
    <source>
        <strain evidence="3">CBS 339.88</strain>
    </source>
</reference>
<dbReference type="InterPro" id="IPR001810">
    <property type="entry name" value="F-box_dom"/>
</dbReference>